<keyword evidence="5" id="KW-0808">Transferase</keyword>
<dbReference type="SMART" id="SM00184">
    <property type="entry name" value="RING"/>
    <property type="match status" value="1"/>
</dbReference>
<dbReference type="GO" id="GO:0061630">
    <property type="term" value="F:ubiquitin protein ligase activity"/>
    <property type="evidence" value="ECO:0007669"/>
    <property type="project" value="UniProtKB-EC"/>
</dbReference>
<evidence type="ECO:0000256" key="2">
    <source>
        <dbReference type="ARBA" id="ARBA00004167"/>
    </source>
</evidence>
<dbReference type="PROSITE" id="PS50089">
    <property type="entry name" value="ZF_RING_2"/>
    <property type="match status" value="1"/>
</dbReference>
<dbReference type="GO" id="GO:0016020">
    <property type="term" value="C:membrane"/>
    <property type="evidence" value="ECO:0007669"/>
    <property type="project" value="UniProtKB-SubCell"/>
</dbReference>
<dbReference type="Pfam" id="PF13947">
    <property type="entry name" value="GUB_WAK_bind"/>
    <property type="match status" value="1"/>
</dbReference>
<evidence type="ECO:0000256" key="16">
    <source>
        <dbReference type="SAM" id="MobiDB-lite"/>
    </source>
</evidence>
<keyword evidence="11" id="KW-0862">Zinc</keyword>
<evidence type="ECO:0000256" key="11">
    <source>
        <dbReference type="ARBA" id="ARBA00022833"/>
    </source>
</evidence>
<dbReference type="Pfam" id="PF13639">
    <property type="entry name" value="zf-RING_2"/>
    <property type="match status" value="1"/>
</dbReference>
<evidence type="ECO:0000256" key="13">
    <source>
        <dbReference type="ARBA" id="ARBA00023136"/>
    </source>
</evidence>
<organism evidence="19 20">
    <name type="scientific">Artemisia annua</name>
    <name type="common">Sweet wormwood</name>
    <dbReference type="NCBI Taxonomy" id="35608"/>
    <lineage>
        <taxon>Eukaryota</taxon>
        <taxon>Viridiplantae</taxon>
        <taxon>Streptophyta</taxon>
        <taxon>Embryophyta</taxon>
        <taxon>Tracheophyta</taxon>
        <taxon>Spermatophyta</taxon>
        <taxon>Magnoliopsida</taxon>
        <taxon>eudicotyledons</taxon>
        <taxon>Gunneridae</taxon>
        <taxon>Pentapetalae</taxon>
        <taxon>asterids</taxon>
        <taxon>campanulids</taxon>
        <taxon>Asterales</taxon>
        <taxon>Asteraceae</taxon>
        <taxon>Asteroideae</taxon>
        <taxon>Anthemideae</taxon>
        <taxon>Artemisiinae</taxon>
        <taxon>Artemisia</taxon>
    </lineage>
</organism>
<evidence type="ECO:0000256" key="6">
    <source>
        <dbReference type="ARBA" id="ARBA00022692"/>
    </source>
</evidence>
<keyword evidence="12" id="KW-1133">Transmembrane helix</keyword>
<proteinExistence type="inferred from homology"/>
<accession>A0A2U1QMJ0</accession>
<dbReference type="PANTHER" id="PTHR46279:SF31">
    <property type="entry name" value="RING-H2 FINGER PROTEIN ATL20-LIKE ISOFORM X1"/>
    <property type="match status" value="1"/>
</dbReference>
<evidence type="ECO:0000256" key="9">
    <source>
        <dbReference type="ARBA" id="ARBA00022771"/>
    </source>
</evidence>
<dbReference type="PANTHER" id="PTHR46279">
    <property type="entry name" value="RING/U-BOX SUPERFAMILY PROTEIN"/>
    <property type="match status" value="1"/>
</dbReference>
<keyword evidence="6" id="KW-0812">Transmembrane</keyword>
<dbReference type="OrthoDB" id="8062037at2759"/>
<dbReference type="InterPro" id="IPR013083">
    <property type="entry name" value="Znf_RING/FYVE/PHD"/>
</dbReference>
<evidence type="ECO:0000256" key="8">
    <source>
        <dbReference type="ARBA" id="ARBA00022729"/>
    </source>
</evidence>
<keyword evidence="10" id="KW-0833">Ubl conjugation pathway</keyword>
<dbReference type="InterPro" id="IPR046948">
    <property type="entry name" value="ATL20-22-like"/>
</dbReference>
<protein>
    <recommendedName>
        <fullName evidence="4">RING-type E3 ubiquitin transferase</fullName>
        <ecNumber evidence="4">2.3.2.27</ecNumber>
    </recommendedName>
</protein>
<dbReference type="AlphaFoldDB" id="A0A2U1QMJ0"/>
<feature type="region of interest" description="Disordered" evidence="16">
    <location>
        <begin position="634"/>
        <end position="679"/>
    </location>
</feature>
<evidence type="ECO:0000256" key="5">
    <source>
        <dbReference type="ARBA" id="ARBA00022679"/>
    </source>
</evidence>
<keyword evidence="7" id="KW-0479">Metal-binding</keyword>
<keyword evidence="20" id="KW-1185">Reference proteome</keyword>
<evidence type="ECO:0000256" key="4">
    <source>
        <dbReference type="ARBA" id="ARBA00012483"/>
    </source>
</evidence>
<name>A0A2U1QMJ0_ARTAN</name>
<sequence>MDKIALTILFFLFLSKFISGDNDCRPASCSPSGPQVRFLFRIRDRQPSACGFPDFDLSCNKQNKTILHLRSTCSYIVNKISYGAQSRRLPKDDYDTCPICLTRYEPRDALRTIPECNHYFHADCVDEWLKLNATCPMCRKSPERNLTGHVLRILAKSKHEDSIFQFRVGYLRTRLRVSHRSSTCIAYKETSAISLLLLWTPRILCLLWEMTSIDQSTMNQSEEIYLATSKFESNDDLLKSCDLSGVYQDKRRAGTKRKKSTGSRLTDCPFQITGKKGSDGVWVFKVKNLTHNHDPSTDMSGHPSFRRLEPDDVQIVKKMSLSGIPPRQILSTLRQQNPNLPAISRTIYNLKAKFRKDDLGNRSSISLLFEELKKGGFSHDILHNSEGYITVYSTTESVFERNWREFELFYSGKKDAIVYIKDTWFPWKDKFVSAWTEKYLHFGNRSSSRAEGAHAKLKLYLQVSTGSFLDVKKKICLAVEHEFNEIKVKLASEKIRVPHNCNMPLFRELLSHLSQFALKEIHKQYEKIKDGTVTSCTGHFMATMGLPCAHKIVSCLGKTIPLDSIHPHWRIDALSLNPEIDSSSDGNNNFFVLLDELRSKYQMWPLSKQELATSMIAKLVNESDIYFEPVIQRPKGRPSKAKKKKGKTSTTRYPSKFELVESSQAHNPSSSRHVQHHNNLIDLNAYPELGDLS</sequence>
<dbReference type="Proteomes" id="UP000245207">
    <property type="component" value="Unassembled WGS sequence"/>
</dbReference>
<evidence type="ECO:0000256" key="10">
    <source>
        <dbReference type="ARBA" id="ARBA00022786"/>
    </source>
</evidence>
<feature type="compositionally biased region" description="Polar residues" evidence="16">
    <location>
        <begin position="661"/>
        <end position="672"/>
    </location>
</feature>
<keyword evidence="8 17" id="KW-0732">Signal</keyword>
<dbReference type="GO" id="GO:0008270">
    <property type="term" value="F:zinc ion binding"/>
    <property type="evidence" value="ECO:0007669"/>
    <property type="project" value="UniProtKB-KW"/>
</dbReference>
<reference evidence="19 20" key="1">
    <citation type="journal article" date="2018" name="Mol. Plant">
        <title>The genome of Artemisia annua provides insight into the evolution of Asteraceae family and artemisinin biosynthesis.</title>
        <authorList>
            <person name="Shen Q."/>
            <person name="Zhang L."/>
            <person name="Liao Z."/>
            <person name="Wang S."/>
            <person name="Yan T."/>
            <person name="Shi P."/>
            <person name="Liu M."/>
            <person name="Fu X."/>
            <person name="Pan Q."/>
            <person name="Wang Y."/>
            <person name="Lv Z."/>
            <person name="Lu X."/>
            <person name="Zhang F."/>
            <person name="Jiang W."/>
            <person name="Ma Y."/>
            <person name="Chen M."/>
            <person name="Hao X."/>
            <person name="Li L."/>
            <person name="Tang Y."/>
            <person name="Lv G."/>
            <person name="Zhou Y."/>
            <person name="Sun X."/>
            <person name="Brodelius P.E."/>
            <person name="Rose J.K.C."/>
            <person name="Tang K."/>
        </authorList>
    </citation>
    <scope>NUCLEOTIDE SEQUENCE [LARGE SCALE GENOMIC DNA]</scope>
    <source>
        <strain evidence="20">cv. Huhao1</strain>
        <tissue evidence="19">Leaf</tissue>
    </source>
</reference>
<comment type="subcellular location">
    <subcellularLocation>
        <location evidence="2">Membrane</location>
        <topology evidence="2">Single-pass membrane protein</topology>
    </subcellularLocation>
</comment>
<dbReference type="EMBL" id="PKPP01000029">
    <property type="protein sequence ID" value="PWA99234.1"/>
    <property type="molecule type" value="Genomic_DNA"/>
</dbReference>
<evidence type="ECO:0000256" key="1">
    <source>
        <dbReference type="ARBA" id="ARBA00000900"/>
    </source>
</evidence>
<comment type="caution">
    <text evidence="19">The sequence shown here is derived from an EMBL/GenBank/DDBJ whole genome shotgun (WGS) entry which is preliminary data.</text>
</comment>
<dbReference type="GO" id="GO:0030247">
    <property type="term" value="F:polysaccharide binding"/>
    <property type="evidence" value="ECO:0007669"/>
    <property type="project" value="InterPro"/>
</dbReference>
<dbReference type="InterPro" id="IPR025287">
    <property type="entry name" value="WAK_GUB"/>
</dbReference>
<dbReference type="EC" id="2.3.2.27" evidence="4"/>
<feature type="compositionally biased region" description="Basic residues" evidence="16">
    <location>
        <begin position="634"/>
        <end position="647"/>
    </location>
</feature>
<comment type="pathway">
    <text evidence="3">Protein modification; protein ubiquitination.</text>
</comment>
<comment type="catalytic activity">
    <reaction evidence="1">
        <text>S-ubiquitinyl-[E2 ubiquitin-conjugating enzyme]-L-cysteine + [acceptor protein]-L-lysine = [E2 ubiquitin-conjugating enzyme]-L-cysteine + N(6)-ubiquitinyl-[acceptor protein]-L-lysine.</text>
        <dbReference type="EC" id="2.3.2.27"/>
    </reaction>
</comment>
<feature type="chain" id="PRO_5015494595" description="RING-type E3 ubiquitin transferase" evidence="17">
    <location>
        <begin position="21"/>
        <end position="693"/>
    </location>
</feature>
<evidence type="ECO:0000256" key="3">
    <source>
        <dbReference type="ARBA" id="ARBA00004906"/>
    </source>
</evidence>
<evidence type="ECO:0000259" key="18">
    <source>
        <dbReference type="PROSITE" id="PS50089"/>
    </source>
</evidence>
<evidence type="ECO:0000256" key="7">
    <source>
        <dbReference type="ARBA" id="ARBA00022723"/>
    </source>
</evidence>
<dbReference type="Gene3D" id="3.30.40.10">
    <property type="entry name" value="Zinc/RING finger domain, C3HC4 (zinc finger)"/>
    <property type="match status" value="1"/>
</dbReference>
<dbReference type="CDD" id="cd16461">
    <property type="entry name" value="RING-H2_EL5-like"/>
    <property type="match status" value="1"/>
</dbReference>
<comment type="similarity">
    <text evidence="14">Belongs to the RING-type zinc finger family. ATL subfamily.</text>
</comment>
<feature type="signal peptide" evidence="17">
    <location>
        <begin position="1"/>
        <end position="20"/>
    </location>
</feature>
<evidence type="ECO:0000256" key="17">
    <source>
        <dbReference type="SAM" id="SignalP"/>
    </source>
</evidence>
<evidence type="ECO:0000313" key="20">
    <source>
        <dbReference type="Proteomes" id="UP000245207"/>
    </source>
</evidence>
<evidence type="ECO:0000256" key="15">
    <source>
        <dbReference type="PROSITE-ProRule" id="PRU00175"/>
    </source>
</evidence>
<keyword evidence="9 15" id="KW-0863">Zinc-finger</keyword>
<evidence type="ECO:0000313" key="19">
    <source>
        <dbReference type="EMBL" id="PWA99234.1"/>
    </source>
</evidence>
<evidence type="ECO:0000256" key="12">
    <source>
        <dbReference type="ARBA" id="ARBA00022989"/>
    </source>
</evidence>
<dbReference type="InterPro" id="IPR001841">
    <property type="entry name" value="Znf_RING"/>
</dbReference>
<gene>
    <name evidence="19" type="ORF">CTI12_AA010640</name>
</gene>
<dbReference type="SUPFAM" id="SSF57850">
    <property type="entry name" value="RING/U-box"/>
    <property type="match status" value="1"/>
</dbReference>
<keyword evidence="13" id="KW-0472">Membrane</keyword>
<evidence type="ECO:0000256" key="14">
    <source>
        <dbReference type="ARBA" id="ARBA00024209"/>
    </source>
</evidence>
<feature type="domain" description="RING-type" evidence="18">
    <location>
        <begin position="97"/>
        <end position="139"/>
    </location>
</feature>